<feature type="domain" description="BTB" evidence="1">
    <location>
        <begin position="31"/>
        <end position="101"/>
    </location>
</feature>
<dbReference type="GO" id="GO:0000978">
    <property type="term" value="F:RNA polymerase II cis-regulatory region sequence-specific DNA binding"/>
    <property type="evidence" value="ECO:0007669"/>
    <property type="project" value="TreeGrafter"/>
</dbReference>
<dbReference type="InterPro" id="IPR011333">
    <property type="entry name" value="SKP1/BTB/POZ_sf"/>
</dbReference>
<dbReference type="Gene3D" id="3.30.710.10">
    <property type="entry name" value="Potassium Channel Kv1.1, Chain A"/>
    <property type="match status" value="1"/>
</dbReference>
<gene>
    <name evidence="2" type="ORF">MNOR_LOCUS25506</name>
</gene>
<protein>
    <recommendedName>
        <fullName evidence="1">BTB domain-containing protein</fullName>
    </recommendedName>
</protein>
<dbReference type="InterPro" id="IPR000210">
    <property type="entry name" value="BTB/POZ_dom"/>
</dbReference>
<dbReference type="PANTHER" id="PTHR46105:SF28">
    <property type="entry name" value="ZINC FINGER PROTEIN 37-LIKE"/>
    <property type="match status" value="1"/>
</dbReference>
<dbReference type="InterPro" id="IPR050457">
    <property type="entry name" value="ZnFinger_BTB_dom_contain"/>
</dbReference>
<organism evidence="2 3">
    <name type="scientific">Meganyctiphanes norvegica</name>
    <name type="common">Northern krill</name>
    <name type="synonym">Thysanopoda norvegica</name>
    <dbReference type="NCBI Taxonomy" id="48144"/>
    <lineage>
        <taxon>Eukaryota</taxon>
        <taxon>Metazoa</taxon>
        <taxon>Ecdysozoa</taxon>
        <taxon>Arthropoda</taxon>
        <taxon>Crustacea</taxon>
        <taxon>Multicrustacea</taxon>
        <taxon>Malacostraca</taxon>
        <taxon>Eumalacostraca</taxon>
        <taxon>Eucarida</taxon>
        <taxon>Euphausiacea</taxon>
        <taxon>Euphausiidae</taxon>
        <taxon>Meganyctiphanes</taxon>
    </lineage>
</organism>
<evidence type="ECO:0000313" key="3">
    <source>
        <dbReference type="Proteomes" id="UP001497623"/>
    </source>
</evidence>
<dbReference type="SUPFAM" id="SSF54695">
    <property type="entry name" value="POZ domain"/>
    <property type="match status" value="1"/>
</dbReference>
<keyword evidence="3" id="KW-1185">Reference proteome</keyword>
<name>A0AAV2RI23_MEGNR</name>
<accession>A0AAV2RI23</accession>
<dbReference type="Pfam" id="PF00651">
    <property type="entry name" value="BTB"/>
    <property type="match status" value="1"/>
</dbReference>
<comment type="caution">
    <text evidence="2">The sequence shown here is derived from an EMBL/GenBank/DDBJ whole genome shotgun (WGS) entry which is preliminary data.</text>
</comment>
<dbReference type="AlphaFoldDB" id="A0AAV2RI23"/>
<proteinExistence type="predicted"/>
<dbReference type="SMART" id="SM00225">
    <property type="entry name" value="BTB"/>
    <property type="match status" value="1"/>
</dbReference>
<sequence>MTQQAVSFRWSDRGGSFVQSLTNLRKKEAYCDASIICEDHFHNVHQLVLSTSSDYLAHVFDKAASCQSGGKYPIIALPGISHKCLEAILNYIYTGETTVNVEDLSELRKAASILQISDFAGFIPESTMKFTNKRSMEKDTSYSARKKQRFERSDNFDPVFNKYCEIQNSAASLVANIQDHVSEEPKAVIVKTKILECNSGEGSHFLESDRSITEGEAMSFFEQENEENSPTAFRKT</sequence>
<evidence type="ECO:0000259" key="1">
    <source>
        <dbReference type="PROSITE" id="PS50097"/>
    </source>
</evidence>
<dbReference type="GO" id="GO:0000981">
    <property type="term" value="F:DNA-binding transcription factor activity, RNA polymerase II-specific"/>
    <property type="evidence" value="ECO:0007669"/>
    <property type="project" value="TreeGrafter"/>
</dbReference>
<dbReference type="PANTHER" id="PTHR46105">
    <property type="entry name" value="AGAP004733-PA"/>
    <property type="match status" value="1"/>
</dbReference>
<evidence type="ECO:0000313" key="2">
    <source>
        <dbReference type="EMBL" id="CAL4126323.1"/>
    </source>
</evidence>
<dbReference type="EMBL" id="CAXKWB010024431">
    <property type="protein sequence ID" value="CAL4126323.1"/>
    <property type="molecule type" value="Genomic_DNA"/>
</dbReference>
<dbReference type="Proteomes" id="UP001497623">
    <property type="component" value="Unassembled WGS sequence"/>
</dbReference>
<dbReference type="PROSITE" id="PS50097">
    <property type="entry name" value="BTB"/>
    <property type="match status" value="1"/>
</dbReference>
<reference evidence="2 3" key="1">
    <citation type="submission" date="2024-05" db="EMBL/GenBank/DDBJ databases">
        <authorList>
            <person name="Wallberg A."/>
        </authorList>
    </citation>
    <scope>NUCLEOTIDE SEQUENCE [LARGE SCALE GENOMIC DNA]</scope>
</reference>